<evidence type="ECO:0000313" key="4">
    <source>
        <dbReference type="Proteomes" id="UP000266188"/>
    </source>
</evidence>
<feature type="domain" description="SUZ" evidence="2">
    <location>
        <begin position="1"/>
        <end position="74"/>
    </location>
</feature>
<feature type="compositionally biased region" description="Polar residues" evidence="1">
    <location>
        <begin position="175"/>
        <end position="189"/>
    </location>
</feature>
<sequence length="448" mass="48188">MRRTDGERPSTEGSTAASSSVPSKTASEAGDAVDGDRTGSSAGATPAKDRLILTREEREAKYQEARERIFRDFPDSQSSDNSSGNQGNISRSSSASGRKKTQRQKTPHDDSFEVRSQYNVYYPGVPYTNGPVPYQVAVHDPTFHNQPSFMVGPGIAPPNLGYIQNSTMYPGHMHSMSQYPTPSSPQMSQAGAWPNGSIPQQSAYSGYTSIGQSPAVVNQQPSTKPSPTLNNYGIPNAMHYHQPAPNWPSPPYHGNFQQPMHRNHPAVHWPNYPTQQLASSPTSYPYAQFPGQPLNPGMQNGPHPLPVPGTFNRSLFNPQTRSFVPGGAPVARHPNHQANVNSYHGMPPVPPAQWAGFQDASGRNQESTGYAAHQPSRGVPLGNRDSIAKWGTPSHLPPKPPPSEVPSDFAIKHRNGSLSANPYGNNVLPNGGNGPLVVSGGTSMPKTA</sequence>
<feature type="compositionally biased region" description="Low complexity" evidence="1">
    <location>
        <begin position="75"/>
        <end position="88"/>
    </location>
</feature>
<reference evidence="4" key="1">
    <citation type="submission" date="2017-02" db="EMBL/GenBank/DDBJ databases">
        <authorList>
            <person name="Tafer H."/>
            <person name="Lopandic K."/>
        </authorList>
    </citation>
    <scope>NUCLEOTIDE SEQUENCE [LARGE SCALE GENOMIC DNA]</scope>
    <source>
        <strain evidence="4">CBS 366.77</strain>
    </source>
</reference>
<name>A0A3A2ZPA5_9EURO</name>
<feature type="region of interest" description="Disordered" evidence="1">
    <location>
        <begin position="328"/>
        <end position="448"/>
    </location>
</feature>
<feature type="compositionally biased region" description="Polar residues" evidence="1">
    <location>
        <begin position="11"/>
        <end position="26"/>
    </location>
</feature>
<dbReference type="OrthoDB" id="278430at2759"/>
<gene>
    <name evidence="3" type="ORF">PHISCL_02921</name>
</gene>
<organism evidence="3 4">
    <name type="scientific">Aspergillus sclerotialis</name>
    <dbReference type="NCBI Taxonomy" id="2070753"/>
    <lineage>
        <taxon>Eukaryota</taxon>
        <taxon>Fungi</taxon>
        <taxon>Dikarya</taxon>
        <taxon>Ascomycota</taxon>
        <taxon>Pezizomycotina</taxon>
        <taxon>Eurotiomycetes</taxon>
        <taxon>Eurotiomycetidae</taxon>
        <taxon>Eurotiales</taxon>
        <taxon>Aspergillaceae</taxon>
        <taxon>Aspergillus</taxon>
        <taxon>Aspergillus subgen. Polypaecilum</taxon>
    </lineage>
</organism>
<comment type="caution">
    <text evidence="3">The sequence shown here is derived from an EMBL/GenBank/DDBJ whole genome shotgun (WGS) entry which is preliminary data.</text>
</comment>
<keyword evidence="4" id="KW-1185">Reference proteome</keyword>
<protein>
    <submittedName>
        <fullName evidence="3">R3H domain protein</fullName>
    </submittedName>
</protein>
<accession>A0A3A2ZPA5</accession>
<dbReference type="Pfam" id="PF12752">
    <property type="entry name" value="SUZ"/>
    <property type="match status" value="1"/>
</dbReference>
<feature type="region of interest" description="Disordered" evidence="1">
    <location>
        <begin position="1"/>
        <end position="112"/>
    </location>
</feature>
<dbReference type="InterPro" id="IPR024771">
    <property type="entry name" value="SUZ"/>
</dbReference>
<evidence type="ECO:0000259" key="2">
    <source>
        <dbReference type="PROSITE" id="PS51673"/>
    </source>
</evidence>
<feature type="compositionally biased region" description="Pro residues" evidence="1">
    <location>
        <begin position="395"/>
        <end position="404"/>
    </location>
</feature>
<dbReference type="Proteomes" id="UP000266188">
    <property type="component" value="Unassembled WGS sequence"/>
</dbReference>
<proteinExistence type="predicted"/>
<feature type="region of interest" description="Disordered" evidence="1">
    <location>
        <begin position="173"/>
        <end position="199"/>
    </location>
</feature>
<dbReference type="PROSITE" id="PS51673">
    <property type="entry name" value="SUZ"/>
    <property type="match status" value="1"/>
</dbReference>
<feature type="compositionally biased region" description="Basic and acidic residues" evidence="1">
    <location>
        <begin position="1"/>
        <end position="10"/>
    </location>
</feature>
<dbReference type="AlphaFoldDB" id="A0A3A2ZPA5"/>
<feature type="compositionally biased region" description="Low complexity" evidence="1">
    <location>
        <begin position="424"/>
        <end position="438"/>
    </location>
</feature>
<feature type="compositionally biased region" description="Basic and acidic residues" evidence="1">
    <location>
        <begin position="47"/>
        <end position="74"/>
    </location>
</feature>
<evidence type="ECO:0000313" key="3">
    <source>
        <dbReference type="EMBL" id="RJE24776.1"/>
    </source>
</evidence>
<evidence type="ECO:0000256" key="1">
    <source>
        <dbReference type="SAM" id="MobiDB-lite"/>
    </source>
</evidence>
<dbReference type="STRING" id="2070753.A0A3A2ZPA5"/>
<dbReference type="EMBL" id="MVGC01000069">
    <property type="protein sequence ID" value="RJE24776.1"/>
    <property type="molecule type" value="Genomic_DNA"/>
</dbReference>